<keyword evidence="1" id="KW-0472">Membrane</keyword>
<evidence type="ECO:0000256" key="1">
    <source>
        <dbReference type="SAM" id="Phobius"/>
    </source>
</evidence>
<protein>
    <submittedName>
        <fullName evidence="2">Uncharacterized protein</fullName>
    </submittedName>
</protein>
<organism evidence="2 3">
    <name type="scientific">Helianthus annuus</name>
    <name type="common">Common sunflower</name>
    <dbReference type="NCBI Taxonomy" id="4232"/>
    <lineage>
        <taxon>Eukaryota</taxon>
        <taxon>Viridiplantae</taxon>
        <taxon>Streptophyta</taxon>
        <taxon>Embryophyta</taxon>
        <taxon>Tracheophyta</taxon>
        <taxon>Spermatophyta</taxon>
        <taxon>Magnoliopsida</taxon>
        <taxon>eudicotyledons</taxon>
        <taxon>Gunneridae</taxon>
        <taxon>Pentapetalae</taxon>
        <taxon>asterids</taxon>
        <taxon>campanulids</taxon>
        <taxon>Asterales</taxon>
        <taxon>Asteraceae</taxon>
        <taxon>Asteroideae</taxon>
        <taxon>Heliantheae alliance</taxon>
        <taxon>Heliantheae</taxon>
        <taxon>Helianthus</taxon>
    </lineage>
</organism>
<proteinExistence type="predicted"/>
<keyword evidence="1" id="KW-0812">Transmembrane</keyword>
<reference evidence="2" key="1">
    <citation type="journal article" date="2017" name="Nature">
        <title>The sunflower genome provides insights into oil metabolism, flowering and Asterid evolution.</title>
        <authorList>
            <person name="Badouin H."/>
            <person name="Gouzy J."/>
            <person name="Grassa C.J."/>
            <person name="Murat F."/>
            <person name="Staton S.E."/>
            <person name="Cottret L."/>
            <person name="Lelandais-Briere C."/>
            <person name="Owens G.L."/>
            <person name="Carrere S."/>
            <person name="Mayjonade B."/>
            <person name="Legrand L."/>
            <person name="Gill N."/>
            <person name="Kane N.C."/>
            <person name="Bowers J.E."/>
            <person name="Hubner S."/>
            <person name="Bellec A."/>
            <person name="Berard A."/>
            <person name="Berges H."/>
            <person name="Blanchet N."/>
            <person name="Boniface M.C."/>
            <person name="Brunel D."/>
            <person name="Catrice O."/>
            <person name="Chaidir N."/>
            <person name="Claudel C."/>
            <person name="Donnadieu C."/>
            <person name="Faraut T."/>
            <person name="Fievet G."/>
            <person name="Helmstetter N."/>
            <person name="King M."/>
            <person name="Knapp S.J."/>
            <person name="Lai Z."/>
            <person name="Le Paslier M.C."/>
            <person name="Lippi Y."/>
            <person name="Lorenzon L."/>
            <person name="Mandel J.R."/>
            <person name="Marage G."/>
            <person name="Marchand G."/>
            <person name="Marquand E."/>
            <person name="Bret-Mestries E."/>
            <person name="Morien E."/>
            <person name="Nambeesan S."/>
            <person name="Nguyen T."/>
            <person name="Pegot-Espagnet P."/>
            <person name="Pouilly N."/>
            <person name="Raftis F."/>
            <person name="Sallet E."/>
            <person name="Schiex T."/>
            <person name="Thomas J."/>
            <person name="Vandecasteele C."/>
            <person name="Vares D."/>
            <person name="Vear F."/>
            <person name="Vautrin S."/>
            <person name="Crespi M."/>
            <person name="Mangin B."/>
            <person name="Burke J.M."/>
            <person name="Salse J."/>
            <person name="Munos S."/>
            <person name="Vincourt P."/>
            <person name="Rieseberg L.H."/>
            <person name="Langlade N.B."/>
        </authorList>
    </citation>
    <scope>NUCLEOTIDE SEQUENCE</scope>
    <source>
        <tissue evidence="2">Leaves</tissue>
    </source>
</reference>
<dbReference type="AlphaFoldDB" id="A0A9K3E8T3"/>
<accession>A0A9K3E8T3</accession>
<feature type="transmembrane region" description="Helical" evidence="1">
    <location>
        <begin position="65"/>
        <end position="88"/>
    </location>
</feature>
<name>A0A9K3E8T3_HELAN</name>
<dbReference type="EMBL" id="MNCJ02000329">
    <property type="protein sequence ID" value="KAF5769141.1"/>
    <property type="molecule type" value="Genomic_DNA"/>
</dbReference>
<gene>
    <name evidence="2" type="ORF">HanXRQr2_Chr14g0644781</name>
</gene>
<reference evidence="2" key="2">
    <citation type="submission" date="2020-06" db="EMBL/GenBank/DDBJ databases">
        <title>Helianthus annuus Genome sequencing and assembly Release 2.</title>
        <authorList>
            <person name="Gouzy J."/>
            <person name="Langlade N."/>
            <person name="Munos S."/>
        </authorList>
    </citation>
    <scope>NUCLEOTIDE SEQUENCE</scope>
    <source>
        <tissue evidence="2">Leaves</tissue>
    </source>
</reference>
<comment type="caution">
    <text evidence="2">The sequence shown here is derived from an EMBL/GenBank/DDBJ whole genome shotgun (WGS) entry which is preliminary data.</text>
</comment>
<dbReference type="Gramene" id="mRNA:HanXRQr2_Chr14g0644781">
    <property type="protein sequence ID" value="CDS:HanXRQr2_Chr14g0644781.1"/>
    <property type="gene ID" value="HanXRQr2_Chr14g0644781"/>
</dbReference>
<keyword evidence="1" id="KW-1133">Transmembrane helix</keyword>
<dbReference type="Proteomes" id="UP000215914">
    <property type="component" value="Unassembled WGS sequence"/>
</dbReference>
<evidence type="ECO:0000313" key="3">
    <source>
        <dbReference type="Proteomes" id="UP000215914"/>
    </source>
</evidence>
<evidence type="ECO:0000313" key="2">
    <source>
        <dbReference type="EMBL" id="KAF5769141.1"/>
    </source>
</evidence>
<keyword evidence="3" id="KW-1185">Reference proteome</keyword>
<sequence>MQLKDEAASPLRIFVISIVWLALKNGVSEYLAKQTISKNLPSVLGRHSFNLLYAVLMQVPQMAGFIFSAHCAIAYTVAFPLVTCLMFATYKLDVFGVASLISDKNSSTLCVYSANDRFVDTLPQDESWVLAPSTVAFGLS</sequence>